<keyword evidence="2" id="KW-1185">Reference proteome</keyword>
<proteinExistence type="predicted"/>
<organism evidence="1 2">
    <name type="scientific">Rhododendron molle</name>
    <name type="common">Chinese azalea</name>
    <name type="synonym">Azalea mollis</name>
    <dbReference type="NCBI Taxonomy" id="49168"/>
    <lineage>
        <taxon>Eukaryota</taxon>
        <taxon>Viridiplantae</taxon>
        <taxon>Streptophyta</taxon>
        <taxon>Embryophyta</taxon>
        <taxon>Tracheophyta</taxon>
        <taxon>Spermatophyta</taxon>
        <taxon>Magnoliopsida</taxon>
        <taxon>eudicotyledons</taxon>
        <taxon>Gunneridae</taxon>
        <taxon>Pentapetalae</taxon>
        <taxon>asterids</taxon>
        <taxon>Ericales</taxon>
        <taxon>Ericaceae</taxon>
        <taxon>Ericoideae</taxon>
        <taxon>Rhodoreae</taxon>
        <taxon>Rhododendron</taxon>
    </lineage>
</organism>
<protein>
    <submittedName>
        <fullName evidence="1">Uncharacterized protein</fullName>
    </submittedName>
</protein>
<accession>A0ACC0NUD9</accession>
<name>A0ACC0NUD9_RHOML</name>
<dbReference type="EMBL" id="CM046392">
    <property type="protein sequence ID" value="KAI8556574.1"/>
    <property type="molecule type" value="Genomic_DNA"/>
</dbReference>
<reference evidence="1" key="1">
    <citation type="submission" date="2022-02" db="EMBL/GenBank/DDBJ databases">
        <title>Plant Genome Project.</title>
        <authorList>
            <person name="Zhang R.-G."/>
        </authorList>
    </citation>
    <scope>NUCLEOTIDE SEQUENCE</scope>
    <source>
        <strain evidence="1">AT1</strain>
    </source>
</reference>
<sequence length="334" mass="37716">MFSYHKTLKSLEMLSHNWWSKLLLTHKLLKTMLSYNMWSKLLFCHKLLKTFKLPNRDGLRATGERPQVIQEQNIVDEQPAIEVLAAAGGGNIEVPVVIQEQNAVNEPPAIEELAGAGGENIEVPVVIQEQNIVDEQPAIEELAGAEVPATEEETPLVDSVVTQETPLATEQAKERPTIAVLTVGQDFLGVETSNFGDIGSFEESDNETLNVECVSGEIKELRVKFETAKKELSRIVLADAFSLNALQDVLREKLPFEFEPFEMNALKDLLVKKFITKWPFYHMQDFDYIFERMVVRGLGSDLIVLESSEGKLTLSWKRGMSKHLSKYFLFEKCT</sequence>
<evidence type="ECO:0000313" key="1">
    <source>
        <dbReference type="EMBL" id="KAI8556574.1"/>
    </source>
</evidence>
<evidence type="ECO:0000313" key="2">
    <source>
        <dbReference type="Proteomes" id="UP001062846"/>
    </source>
</evidence>
<dbReference type="Proteomes" id="UP001062846">
    <property type="component" value="Chromosome 5"/>
</dbReference>
<gene>
    <name evidence="1" type="ORF">RHMOL_Rhmol05G0264500</name>
</gene>
<comment type="caution">
    <text evidence="1">The sequence shown here is derived from an EMBL/GenBank/DDBJ whole genome shotgun (WGS) entry which is preliminary data.</text>
</comment>